<protein>
    <submittedName>
        <fullName evidence="1">Uncharacterized protein</fullName>
    </submittedName>
</protein>
<feature type="non-terminal residue" evidence="1">
    <location>
        <position position="153"/>
    </location>
</feature>
<reference evidence="1" key="1">
    <citation type="journal article" date="2014" name="Front. Microbiol.">
        <title>High frequency of phylogenetically diverse reductive dehalogenase-homologous genes in deep subseafloor sedimentary metagenomes.</title>
        <authorList>
            <person name="Kawai M."/>
            <person name="Futagami T."/>
            <person name="Toyoda A."/>
            <person name="Takaki Y."/>
            <person name="Nishi S."/>
            <person name="Hori S."/>
            <person name="Arai W."/>
            <person name="Tsubouchi T."/>
            <person name="Morono Y."/>
            <person name="Uchiyama I."/>
            <person name="Ito T."/>
            <person name="Fujiyama A."/>
            <person name="Inagaki F."/>
            <person name="Takami H."/>
        </authorList>
    </citation>
    <scope>NUCLEOTIDE SEQUENCE</scope>
    <source>
        <strain evidence="1">Expedition CK06-06</strain>
    </source>
</reference>
<dbReference type="EMBL" id="BARV01006182">
    <property type="protein sequence ID" value="GAI09191.1"/>
    <property type="molecule type" value="Genomic_DNA"/>
</dbReference>
<evidence type="ECO:0000313" key="1">
    <source>
        <dbReference type="EMBL" id="GAI09191.1"/>
    </source>
</evidence>
<organism evidence="1">
    <name type="scientific">marine sediment metagenome</name>
    <dbReference type="NCBI Taxonomy" id="412755"/>
    <lineage>
        <taxon>unclassified sequences</taxon>
        <taxon>metagenomes</taxon>
        <taxon>ecological metagenomes</taxon>
    </lineage>
</organism>
<name>X1LTP5_9ZZZZ</name>
<comment type="caution">
    <text evidence="1">The sequence shown here is derived from an EMBL/GenBank/DDBJ whole genome shotgun (WGS) entry which is preliminary data.</text>
</comment>
<proteinExistence type="predicted"/>
<gene>
    <name evidence="1" type="ORF">S06H3_12640</name>
</gene>
<accession>X1LTP5</accession>
<dbReference type="AlphaFoldDB" id="X1LTP5"/>
<sequence length="153" mass="17049">MRNKFKMSCFIGIILSAAVVWGQQGPQVDWAAPAVSVTRTDASWVITGQRHKVILNAADLSMTVEAGPVTWKLQPSTADDLTVEMKGKVFPLRLADAGKTEIFTYETGFKSGVRIHLSRFHYKNRELDLQLQLLVCLEGSQEDLVCEVVPRET</sequence>